<dbReference type="SUPFAM" id="SSF55729">
    <property type="entry name" value="Acyl-CoA N-acyltransferases (Nat)"/>
    <property type="match status" value="1"/>
</dbReference>
<sequence>MNMNLTCTHHDLSLDPEIEKTAPFDDLQISFYAVQMEDLQPMSQFYQDWLALFEQDPHALLNHHPDYLLYLQSQLQKSFPDRPSYVMFCRHQGTLVAAGICCPKNLSTKTLRGIGPARLLPGYYLKGNGFLLQQAYQDDSAFLEFLLETTLKFFQQQHATFLFLEDVHLNSPVKACLDRLEGRCLTYSHTGYQPRSLIRFPENAADYWNQFRSKSRRKHRKMIRDNSHLKLVRITEPDQIADFLSAAHQVSKNSWQSQRLGLRVKNNDQEVSELMFYALHGALRSYLLMDGDRPVAFKIGSQFQGIFNDLEFGFDLDYASASPGETLLLLILEDLTEYDSPRTYDFGEGDAQYKQRYSSEITHSGAVMLLPNTLKNKSLLCYLNTSRWIDQTARNLLKTSGIYTGLRQLVRYGKLGSR</sequence>
<protein>
    <recommendedName>
        <fullName evidence="1">BioF2-like acetyltransferase domain-containing protein</fullName>
    </recommendedName>
</protein>
<dbReference type="Gene3D" id="3.40.630.30">
    <property type="match status" value="1"/>
</dbReference>
<accession>A0A517PQ39</accession>
<dbReference type="OrthoDB" id="208468at2"/>
<organism evidence="2 3">
    <name type="scientific">Gimesia chilikensis</name>
    <dbReference type="NCBI Taxonomy" id="2605989"/>
    <lineage>
        <taxon>Bacteria</taxon>
        <taxon>Pseudomonadati</taxon>
        <taxon>Planctomycetota</taxon>
        <taxon>Planctomycetia</taxon>
        <taxon>Planctomycetales</taxon>
        <taxon>Planctomycetaceae</taxon>
        <taxon>Gimesia</taxon>
    </lineage>
</organism>
<dbReference type="RefSeq" id="WP_145185891.1">
    <property type="nucleotide sequence ID" value="NZ_CP036266.1"/>
</dbReference>
<reference evidence="2 3" key="1">
    <citation type="submission" date="2019-02" db="EMBL/GenBank/DDBJ databases">
        <title>Deep-cultivation of Planctomycetes and their phenomic and genomic characterization uncovers novel biology.</title>
        <authorList>
            <person name="Wiegand S."/>
            <person name="Jogler M."/>
            <person name="Boedeker C."/>
            <person name="Pinto D."/>
            <person name="Vollmers J."/>
            <person name="Rivas-Marin E."/>
            <person name="Kohn T."/>
            <person name="Peeters S.H."/>
            <person name="Heuer A."/>
            <person name="Rast P."/>
            <person name="Oberbeckmann S."/>
            <person name="Bunk B."/>
            <person name="Jeske O."/>
            <person name="Meyerdierks A."/>
            <person name="Storesund J.E."/>
            <person name="Kallscheuer N."/>
            <person name="Luecker S."/>
            <person name="Lage O.M."/>
            <person name="Pohl T."/>
            <person name="Merkel B.J."/>
            <person name="Hornburger P."/>
            <person name="Mueller R.-W."/>
            <person name="Bruemmer F."/>
            <person name="Labrenz M."/>
            <person name="Spormann A.M."/>
            <person name="Op den Camp H."/>
            <person name="Overmann J."/>
            <person name="Amann R."/>
            <person name="Jetten M.S.M."/>
            <person name="Mascher T."/>
            <person name="Medema M.H."/>
            <person name="Devos D.P."/>
            <person name="Kaster A.-K."/>
            <person name="Ovreas L."/>
            <person name="Rohde M."/>
            <person name="Galperin M.Y."/>
            <person name="Jogler C."/>
        </authorList>
    </citation>
    <scope>NUCLEOTIDE SEQUENCE [LARGE SCALE GENOMIC DNA]</scope>
    <source>
        <strain evidence="2 3">HG66A1</strain>
    </source>
</reference>
<dbReference type="InterPro" id="IPR016181">
    <property type="entry name" value="Acyl_CoA_acyltransferase"/>
</dbReference>
<dbReference type="InterPro" id="IPR038740">
    <property type="entry name" value="BioF2-like_GNAT_dom"/>
</dbReference>
<name>A0A517PQ39_9PLAN</name>
<dbReference type="Proteomes" id="UP000320421">
    <property type="component" value="Chromosome"/>
</dbReference>
<gene>
    <name evidence="2" type="ORF">HG66A1_32880</name>
</gene>
<dbReference type="AlphaFoldDB" id="A0A517PQ39"/>
<dbReference type="Pfam" id="PF13480">
    <property type="entry name" value="Acetyltransf_6"/>
    <property type="match status" value="1"/>
</dbReference>
<keyword evidence="3" id="KW-1185">Reference proteome</keyword>
<proteinExistence type="predicted"/>
<evidence type="ECO:0000313" key="3">
    <source>
        <dbReference type="Proteomes" id="UP000320421"/>
    </source>
</evidence>
<evidence type="ECO:0000259" key="1">
    <source>
        <dbReference type="Pfam" id="PF13480"/>
    </source>
</evidence>
<feature type="domain" description="BioF2-like acetyltransferase" evidence="1">
    <location>
        <begin position="211"/>
        <end position="355"/>
    </location>
</feature>
<evidence type="ECO:0000313" key="2">
    <source>
        <dbReference type="EMBL" id="QDT21487.1"/>
    </source>
</evidence>
<dbReference type="EMBL" id="CP036266">
    <property type="protein sequence ID" value="QDT21487.1"/>
    <property type="molecule type" value="Genomic_DNA"/>
</dbReference>